<dbReference type="InterPro" id="IPR020568">
    <property type="entry name" value="Ribosomal_Su5_D2-typ_SF"/>
</dbReference>
<dbReference type="InterPro" id="IPR027408">
    <property type="entry name" value="PNPase/RNase_PH_dom_sf"/>
</dbReference>
<dbReference type="SUPFAM" id="SSF54211">
    <property type="entry name" value="Ribosomal protein S5 domain 2-like"/>
    <property type="match status" value="1"/>
</dbReference>
<evidence type="ECO:0000256" key="2">
    <source>
        <dbReference type="ARBA" id="ARBA00004604"/>
    </source>
</evidence>
<evidence type="ECO:0000313" key="8">
    <source>
        <dbReference type="EMBL" id="KAK8844164.1"/>
    </source>
</evidence>
<dbReference type="GO" id="GO:0071028">
    <property type="term" value="P:nuclear mRNA surveillance"/>
    <property type="evidence" value="ECO:0007669"/>
    <property type="project" value="TreeGrafter"/>
</dbReference>
<dbReference type="GO" id="GO:0035925">
    <property type="term" value="F:mRNA 3'-UTR AU-rich region binding"/>
    <property type="evidence" value="ECO:0007669"/>
    <property type="project" value="TreeGrafter"/>
</dbReference>
<keyword evidence="5" id="KW-0271">Exosome</keyword>
<dbReference type="GO" id="GO:0034476">
    <property type="term" value="P:U5 snRNA 3'-end processing"/>
    <property type="evidence" value="ECO:0007669"/>
    <property type="project" value="TreeGrafter"/>
</dbReference>
<dbReference type="SUPFAM" id="SSF55666">
    <property type="entry name" value="Ribonuclease PH domain 2-like"/>
    <property type="match status" value="1"/>
</dbReference>
<organism evidence="8 9">
    <name type="scientific">Kwoniella newhampshirensis</name>
    <dbReference type="NCBI Taxonomy" id="1651941"/>
    <lineage>
        <taxon>Eukaryota</taxon>
        <taxon>Fungi</taxon>
        <taxon>Dikarya</taxon>
        <taxon>Basidiomycota</taxon>
        <taxon>Agaricomycotina</taxon>
        <taxon>Tremellomycetes</taxon>
        <taxon>Tremellales</taxon>
        <taxon>Cryptococcaceae</taxon>
        <taxon>Kwoniella</taxon>
    </lineage>
</organism>
<dbReference type="InterPro" id="IPR001247">
    <property type="entry name" value="ExoRNase_PH_dom1"/>
</dbReference>
<dbReference type="GO" id="GO:0000176">
    <property type="term" value="C:nuclear exosome (RNase complex)"/>
    <property type="evidence" value="ECO:0007669"/>
    <property type="project" value="UniProtKB-ARBA"/>
</dbReference>
<proteinExistence type="inferred from homology"/>
<evidence type="ECO:0000256" key="3">
    <source>
        <dbReference type="ARBA" id="ARBA00006678"/>
    </source>
</evidence>
<keyword evidence="9" id="KW-1185">Reference proteome</keyword>
<dbReference type="GO" id="GO:0034475">
    <property type="term" value="P:U4 snRNA 3'-end processing"/>
    <property type="evidence" value="ECO:0007669"/>
    <property type="project" value="TreeGrafter"/>
</dbReference>
<comment type="caution">
    <text evidence="8">The sequence shown here is derived from an EMBL/GenBank/DDBJ whole genome shotgun (WGS) entry which is preliminary data.</text>
</comment>
<dbReference type="PANTHER" id="PTHR11097">
    <property type="entry name" value="EXOSOME COMPLEX EXONUCLEASE RIBOSOMAL RNA PROCESSING PROTEIN"/>
    <property type="match status" value="1"/>
</dbReference>
<dbReference type="InterPro" id="IPR036345">
    <property type="entry name" value="ExoRNase_PH_dom2_sf"/>
</dbReference>
<dbReference type="Pfam" id="PF01138">
    <property type="entry name" value="RNase_PH"/>
    <property type="match status" value="1"/>
</dbReference>
<evidence type="ECO:0000256" key="4">
    <source>
        <dbReference type="ARBA" id="ARBA00022490"/>
    </source>
</evidence>
<dbReference type="GO" id="GO:0071038">
    <property type="term" value="P:TRAMP-dependent tRNA surveillance pathway"/>
    <property type="evidence" value="ECO:0007669"/>
    <property type="project" value="TreeGrafter"/>
</dbReference>
<dbReference type="GO" id="GO:0034473">
    <property type="term" value="P:U1 snRNA 3'-end processing"/>
    <property type="evidence" value="ECO:0007669"/>
    <property type="project" value="TreeGrafter"/>
</dbReference>
<keyword evidence="4" id="KW-0963">Cytoplasm</keyword>
<sequence length="297" mass="31347">MSVPTPSLSPSETNYIITSLYGVFPQANGSARVNVGGTEVVAGVRLEVVDSSEEEGGWRGKVEVDVTPQAFPTISTQNLSSISTHLSAILSSHFIPSLPPLPILPNRKYFQPNLHLTLLSSSGSIPSTLVLASRAAFADLKIPKTKIISWTGDADGEGQGDLSGIKAAIAGGAKGKGKGKGKYVARGGEDWDLDLEDGNGVEYMKGREGLPVLVTLNLVPNSPNIFIDATPQEESACPTRLQLFFSSTSPGPTKLKLCGMRLEGPEGLDQGRIKGLLVEGEKVAGELIKEVNSTLPR</sequence>
<comment type="similarity">
    <text evidence="3">Belongs to the RNase PH family.</text>
</comment>
<dbReference type="GO" id="GO:0000467">
    <property type="term" value="P:exonucleolytic trimming to generate mature 3'-end of 5.8S rRNA from tricistronic rRNA transcript (SSU-rRNA, 5.8S rRNA, LSU-rRNA)"/>
    <property type="evidence" value="ECO:0007669"/>
    <property type="project" value="TreeGrafter"/>
</dbReference>
<dbReference type="Proteomes" id="UP001388673">
    <property type="component" value="Unassembled WGS sequence"/>
</dbReference>
<dbReference type="RefSeq" id="XP_066799728.1">
    <property type="nucleotide sequence ID" value="XM_066950036.1"/>
</dbReference>
<evidence type="ECO:0000256" key="5">
    <source>
        <dbReference type="ARBA" id="ARBA00022835"/>
    </source>
</evidence>
<dbReference type="GO" id="GO:0005730">
    <property type="term" value="C:nucleolus"/>
    <property type="evidence" value="ECO:0007669"/>
    <property type="project" value="UniProtKB-SubCell"/>
</dbReference>
<reference evidence="8 9" key="1">
    <citation type="journal article" date="2024" name="bioRxiv">
        <title>Comparative genomics of Cryptococcus and Kwoniella reveals pathogenesis evolution and contrasting karyotype dynamics via intercentromeric recombination or chromosome fusion.</title>
        <authorList>
            <person name="Coelho M.A."/>
            <person name="David-Palma M."/>
            <person name="Shea T."/>
            <person name="Bowers K."/>
            <person name="McGinley-Smith S."/>
            <person name="Mohammad A.W."/>
            <person name="Gnirke A."/>
            <person name="Yurkov A.M."/>
            <person name="Nowrousian M."/>
            <person name="Sun S."/>
            <person name="Cuomo C.A."/>
            <person name="Heitman J."/>
        </authorList>
    </citation>
    <scope>NUCLEOTIDE SEQUENCE [LARGE SCALE GENOMIC DNA]</scope>
    <source>
        <strain evidence="8 9">CBS 13917</strain>
    </source>
</reference>
<protein>
    <recommendedName>
        <fullName evidence="6">Ribosomal RNA-processing protein 42</fullName>
    </recommendedName>
</protein>
<dbReference type="EMBL" id="JBCAWK010000014">
    <property type="protein sequence ID" value="KAK8844164.1"/>
    <property type="molecule type" value="Genomic_DNA"/>
</dbReference>
<dbReference type="AlphaFoldDB" id="A0AAW0YDX5"/>
<comment type="subcellular location">
    <subcellularLocation>
        <location evidence="1">Cytoplasm</location>
    </subcellularLocation>
    <subcellularLocation>
        <location evidence="2">Nucleus</location>
        <location evidence="2">Nucleolus</location>
    </subcellularLocation>
</comment>
<dbReference type="Gene3D" id="3.30.230.70">
    <property type="entry name" value="GHMP Kinase, N-terminal domain"/>
    <property type="match status" value="1"/>
</dbReference>
<evidence type="ECO:0000313" key="9">
    <source>
        <dbReference type="Proteomes" id="UP001388673"/>
    </source>
</evidence>
<gene>
    <name evidence="8" type="ORF">IAR55_006958</name>
</gene>
<dbReference type="GO" id="GO:0071035">
    <property type="term" value="P:nuclear polyadenylation-dependent rRNA catabolic process"/>
    <property type="evidence" value="ECO:0007669"/>
    <property type="project" value="TreeGrafter"/>
</dbReference>
<feature type="domain" description="Exoribonuclease phosphorolytic" evidence="7">
    <location>
        <begin position="21"/>
        <end position="143"/>
    </location>
</feature>
<evidence type="ECO:0000259" key="7">
    <source>
        <dbReference type="Pfam" id="PF01138"/>
    </source>
</evidence>
<dbReference type="GO" id="GO:0016075">
    <property type="term" value="P:rRNA catabolic process"/>
    <property type="evidence" value="ECO:0007669"/>
    <property type="project" value="TreeGrafter"/>
</dbReference>
<name>A0AAW0YDX5_9TREE</name>
<evidence type="ECO:0000256" key="1">
    <source>
        <dbReference type="ARBA" id="ARBA00004496"/>
    </source>
</evidence>
<dbReference type="GeneID" id="92184216"/>
<dbReference type="InterPro" id="IPR050590">
    <property type="entry name" value="Exosome_comp_Rrp42_subfam"/>
</dbReference>
<dbReference type="GO" id="GO:0000177">
    <property type="term" value="C:cytoplasmic exosome (RNase complex)"/>
    <property type="evidence" value="ECO:0007669"/>
    <property type="project" value="TreeGrafter"/>
</dbReference>
<evidence type="ECO:0000256" key="6">
    <source>
        <dbReference type="ARBA" id="ARBA00042523"/>
    </source>
</evidence>
<dbReference type="PANTHER" id="PTHR11097:SF8">
    <property type="entry name" value="EXOSOME COMPLEX COMPONENT RRP42"/>
    <property type="match status" value="1"/>
</dbReference>
<dbReference type="KEGG" id="kne:92184216"/>
<accession>A0AAW0YDX5</accession>